<dbReference type="Pfam" id="PF24494">
    <property type="entry name" value="DUF7587"/>
    <property type="match status" value="1"/>
</dbReference>
<dbReference type="InterPro" id="IPR056009">
    <property type="entry name" value="DUF7587"/>
</dbReference>
<evidence type="ECO:0000313" key="3">
    <source>
        <dbReference type="Proteomes" id="UP000076881"/>
    </source>
</evidence>
<dbReference type="Proteomes" id="UP000076881">
    <property type="component" value="Unassembled WGS sequence"/>
</dbReference>
<reference evidence="2 3" key="1">
    <citation type="journal article" date="2016" name="Genome Biol. Evol.">
        <title>Divergent and convergent evolution of fungal pathogenicity.</title>
        <authorList>
            <person name="Shang Y."/>
            <person name="Xiao G."/>
            <person name="Zheng P."/>
            <person name="Cen K."/>
            <person name="Zhan S."/>
            <person name="Wang C."/>
        </authorList>
    </citation>
    <scope>NUCLEOTIDE SEQUENCE [LARGE SCALE GENOMIC DNA]</scope>
    <source>
        <strain evidence="2 3">RCEF 1005</strain>
    </source>
</reference>
<dbReference type="AlphaFoldDB" id="A0A168BZ82"/>
<gene>
    <name evidence="2" type="ORF">LEL_09327</name>
</gene>
<evidence type="ECO:0000259" key="1">
    <source>
        <dbReference type="Pfam" id="PF24494"/>
    </source>
</evidence>
<keyword evidence="3" id="KW-1185">Reference proteome</keyword>
<organism evidence="2 3">
    <name type="scientific">Akanthomyces lecanii RCEF 1005</name>
    <dbReference type="NCBI Taxonomy" id="1081108"/>
    <lineage>
        <taxon>Eukaryota</taxon>
        <taxon>Fungi</taxon>
        <taxon>Dikarya</taxon>
        <taxon>Ascomycota</taxon>
        <taxon>Pezizomycotina</taxon>
        <taxon>Sordariomycetes</taxon>
        <taxon>Hypocreomycetidae</taxon>
        <taxon>Hypocreales</taxon>
        <taxon>Cordycipitaceae</taxon>
        <taxon>Akanthomyces</taxon>
        <taxon>Cordyceps confragosa</taxon>
    </lineage>
</organism>
<sequence>MAPRNLGLGSGLATNLETLHILESNQNGLPFRPPSGFRPTLDVPRYLFRVCSSGSAGLTTPDLAQSASAASNYALSRTCLFRLDDASLAADMVFKHLTWASPRAADNLVSWTSSLLTALVYVFYRHARFRESFDDISLYVVDTTRFLDFTFVCDLDLICAFRQHSGALANLEALRHRKHSVWAGSYHFGEYLSQGSLGLTGRCCSGVSARRMMDGGLLDMHPRFAEFAQWVRGEEDWASLVVELREPFYAQSGSARRQVYPNDAQIMSRIGNLFGVGWRAPVAVALLALAPNRMGATDLLLNFRLLGPMWNPVLEECFDAAAAVNPSNMLPEVTEFQYNLNDAYLEFCELKVGTCIDSVIDTLQVAQQFITTIESTRHSSSGIGRPEKRKRLFDLVRALEGMIEHLFPDKSASDEGGGEDIEEDT</sequence>
<proteinExistence type="predicted"/>
<comment type="caution">
    <text evidence="2">The sequence shown here is derived from an EMBL/GenBank/DDBJ whole genome shotgun (WGS) entry which is preliminary data.</text>
</comment>
<dbReference type="EMBL" id="AZHF01000009">
    <property type="protein sequence ID" value="OAA70736.1"/>
    <property type="molecule type" value="Genomic_DNA"/>
</dbReference>
<accession>A0A168BZ82</accession>
<dbReference type="OrthoDB" id="4152607at2759"/>
<evidence type="ECO:0000313" key="2">
    <source>
        <dbReference type="EMBL" id="OAA70736.1"/>
    </source>
</evidence>
<feature type="domain" description="DUF7587" evidence="1">
    <location>
        <begin position="43"/>
        <end position="195"/>
    </location>
</feature>
<protein>
    <recommendedName>
        <fullName evidence="1">DUF7587 domain-containing protein</fullName>
    </recommendedName>
</protein>
<name>A0A168BZ82_CORDF</name>